<feature type="region of interest" description="Disordered" evidence="1">
    <location>
        <begin position="1"/>
        <end position="21"/>
    </location>
</feature>
<proteinExistence type="predicted"/>
<feature type="compositionally biased region" description="Basic and acidic residues" evidence="1">
    <location>
        <begin position="1"/>
        <end position="14"/>
    </location>
</feature>
<protein>
    <submittedName>
        <fullName evidence="2">Uncharacterized protein</fullName>
    </submittedName>
</protein>
<evidence type="ECO:0000256" key="1">
    <source>
        <dbReference type="SAM" id="MobiDB-lite"/>
    </source>
</evidence>
<keyword evidence="3" id="KW-1185">Reference proteome</keyword>
<name>A0ABQ7ZJW4_BRANA</name>
<dbReference type="InterPro" id="IPR004252">
    <property type="entry name" value="Probable_transposase_24"/>
</dbReference>
<evidence type="ECO:0000313" key="3">
    <source>
        <dbReference type="Proteomes" id="UP000824890"/>
    </source>
</evidence>
<gene>
    <name evidence="2" type="ORF">HID58_067737</name>
</gene>
<organism evidence="2 3">
    <name type="scientific">Brassica napus</name>
    <name type="common">Rape</name>
    <dbReference type="NCBI Taxonomy" id="3708"/>
    <lineage>
        <taxon>Eukaryota</taxon>
        <taxon>Viridiplantae</taxon>
        <taxon>Streptophyta</taxon>
        <taxon>Embryophyta</taxon>
        <taxon>Tracheophyta</taxon>
        <taxon>Spermatophyta</taxon>
        <taxon>Magnoliopsida</taxon>
        <taxon>eudicotyledons</taxon>
        <taxon>Gunneridae</taxon>
        <taxon>Pentapetalae</taxon>
        <taxon>rosids</taxon>
        <taxon>malvids</taxon>
        <taxon>Brassicales</taxon>
        <taxon>Brassicaceae</taxon>
        <taxon>Brassiceae</taxon>
        <taxon>Brassica</taxon>
    </lineage>
</organism>
<dbReference type="EMBL" id="JAGKQM010000015">
    <property type="protein sequence ID" value="KAH0880343.1"/>
    <property type="molecule type" value="Genomic_DNA"/>
</dbReference>
<evidence type="ECO:0000313" key="2">
    <source>
        <dbReference type="EMBL" id="KAH0880343.1"/>
    </source>
</evidence>
<dbReference type="Pfam" id="PF03004">
    <property type="entry name" value="Transposase_24"/>
    <property type="match status" value="1"/>
</dbReference>
<accession>A0ABQ7ZJW4</accession>
<comment type="caution">
    <text evidence="2">The sequence shown here is derived from an EMBL/GenBank/DDBJ whole genome shotgun (WGS) entry which is preliminary data.</text>
</comment>
<sequence>MTGAKSFERRKDEMTIDNGGEEPDMLAFLEDAHRSRKTSDILKRIVETIKEQINDQLTQGGSTETNHLTQADINNLVLKEIHIIKGHRFGFGTLPDPGQVPPSASFIYASATKKIVTLENDKAEKDKVIQFLQNIAHKVVSKFRDLLHEAEDATQE</sequence>
<reference evidence="2 3" key="1">
    <citation type="submission" date="2021-05" db="EMBL/GenBank/DDBJ databases">
        <title>Genome Assembly of Synthetic Allotetraploid Brassica napus Reveals Homoeologous Exchanges between Subgenomes.</title>
        <authorList>
            <person name="Davis J.T."/>
        </authorList>
    </citation>
    <scope>NUCLEOTIDE SEQUENCE [LARGE SCALE GENOMIC DNA]</scope>
    <source>
        <strain evidence="3">cv. Da-Ae</strain>
        <tissue evidence="2">Seedling</tissue>
    </source>
</reference>
<dbReference type="Proteomes" id="UP000824890">
    <property type="component" value="Unassembled WGS sequence"/>
</dbReference>